<reference evidence="2 3" key="1">
    <citation type="submission" date="2024-09" db="EMBL/GenBank/DDBJ databases">
        <title>The Natural Products Discovery Center: Release of the First 8490 Sequenced Strains for Exploring Actinobacteria Biosynthetic Diversity.</title>
        <authorList>
            <person name="Kalkreuter E."/>
            <person name="Kautsar S.A."/>
            <person name="Yang D."/>
            <person name="Bader C.D."/>
            <person name="Teijaro C.N."/>
            <person name="Fluegel L."/>
            <person name="Davis C.M."/>
            <person name="Simpson J.R."/>
            <person name="Lauterbach L."/>
            <person name="Steele A.D."/>
            <person name="Gui C."/>
            <person name="Meng S."/>
            <person name="Li G."/>
            <person name="Viehrig K."/>
            <person name="Ye F."/>
            <person name="Su P."/>
            <person name="Kiefer A.F."/>
            <person name="Nichols A."/>
            <person name="Cepeda A.J."/>
            <person name="Yan W."/>
            <person name="Fan B."/>
            <person name="Jiang Y."/>
            <person name="Adhikari A."/>
            <person name="Zheng C.-J."/>
            <person name="Schuster L."/>
            <person name="Cowan T.M."/>
            <person name="Smanski M.J."/>
            <person name="Chevrette M.G."/>
            <person name="De Carvalho L.P.S."/>
            <person name="Shen B."/>
        </authorList>
    </citation>
    <scope>NUCLEOTIDE SEQUENCE [LARGE SCALE GENOMIC DNA]</scope>
    <source>
        <strain evidence="2 3">NPDC058328</strain>
    </source>
</reference>
<comment type="caution">
    <text evidence="2">The sequence shown here is derived from an EMBL/GenBank/DDBJ whole genome shotgun (WGS) entry which is preliminary data.</text>
</comment>
<evidence type="ECO:0000256" key="1">
    <source>
        <dbReference type="SAM" id="SignalP"/>
    </source>
</evidence>
<keyword evidence="1" id="KW-0732">Signal</keyword>
<name>A0ABW6QFT9_9ACTN</name>
<dbReference type="Proteomes" id="UP001601627">
    <property type="component" value="Unassembled WGS sequence"/>
</dbReference>
<gene>
    <name evidence="2" type="ORF">ACFVZC_32700</name>
</gene>
<organism evidence="2 3">
    <name type="scientific">Streptomyces marokkonensis</name>
    <dbReference type="NCBI Taxonomy" id="324855"/>
    <lineage>
        <taxon>Bacteria</taxon>
        <taxon>Bacillati</taxon>
        <taxon>Actinomycetota</taxon>
        <taxon>Actinomycetes</taxon>
        <taxon>Kitasatosporales</taxon>
        <taxon>Streptomycetaceae</taxon>
        <taxon>Streptomyces</taxon>
    </lineage>
</organism>
<sequence>MMSKRRPAVAFAAVLITAVTAASAVYTPAQAAPEAATGTPTKAPATCFAASCHGLDPIETHCVDDAVTIDDVVLDGRIVRLRYSAQCRAAWAQLWYGKPGDRAYVRTVENGQTVAVNSITVMPWNGTSVYTPMVNDKDLKAQACTEFDHLPGDTGTKCTIFY</sequence>
<dbReference type="Pfam" id="PF10901">
    <property type="entry name" value="DUF2690"/>
    <property type="match status" value="1"/>
</dbReference>
<evidence type="ECO:0000313" key="2">
    <source>
        <dbReference type="EMBL" id="MFF1278103.1"/>
    </source>
</evidence>
<keyword evidence="3" id="KW-1185">Reference proteome</keyword>
<evidence type="ECO:0000313" key="3">
    <source>
        <dbReference type="Proteomes" id="UP001601627"/>
    </source>
</evidence>
<accession>A0ABW6QFT9</accession>
<dbReference type="RefSeq" id="WP_388240375.1">
    <property type="nucleotide sequence ID" value="NZ_JBHVZQ010000049.1"/>
</dbReference>
<feature type="signal peptide" evidence="1">
    <location>
        <begin position="1"/>
        <end position="31"/>
    </location>
</feature>
<feature type="chain" id="PRO_5045655692" evidence="1">
    <location>
        <begin position="32"/>
        <end position="162"/>
    </location>
</feature>
<dbReference type="EMBL" id="JBHVZQ010000049">
    <property type="protein sequence ID" value="MFF1278103.1"/>
    <property type="molecule type" value="Genomic_DNA"/>
</dbReference>
<protein>
    <submittedName>
        <fullName evidence="2">YjfA family protein</fullName>
    </submittedName>
</protein>
<proteinExistence type="predicted"/>
<dbReference type="InterPro" id="IPR021224">
    <property type="entry name" value="DUF2690"/>
</dbReference>